<dbReference type="AlphaFoldDB" id="A0A6G7VCN6"/>
<dbReference type="InterPro" id="IPR035965">
    <property type="entry name" value="PAS-like_dom_sf"/>
</dbReference>
<dbReference type="FunFam" id="3.30.70.270:FF:000001">
    <property type="entry name" value="Diguanylate cyclase domain protein"/>
    <property type="match status" value="1"/>
</dbReference>
<dbReference type="SMART" id="SM00052">
    <property type="entry name" value="EAL"/>
    <property type="match status" value="1"/>
</dbReference>
<dbReference type="InterPro" id="IPR035919">
    <property type="entry name" value="EAL_sf"/>
</dbReference>
<dbReference type="PROSITE" id="PS50887">
    <property type="entry name" value="GGDEF"/>
    <property type="match status" value="1"/>
</dbReference>
<dbReference type="CDD" id="cd01948">
    <property type="entry name" value="EAL"/>
    <property type="match status" value="1"/>
</dbReference>
<dbReference type="SUPFAM" id="SSF54975">
    <property type="entry name" value="Acylphosphatase/BLUF domain-like"/>
    <property type="match status" value="1"/>
</dbReference>
<dbReference type="InterPro" id="IPR029787">
    <property type="entry name" value="Nucleotide_cyclase"/>
</dbReference>
<dbReference type="RefSeq" id="WP_166270543.1">
    <property type="nucleotide sequence ID" value="NZ_CP048029.1"/>
</dbReference>
<organism evidence="10 11">
    <name type="scientific">Caldichromatium japonicum</name>
    <dbReference type="NCBI Taxonomy" id="2699430"/>
    <lineage>
        <taxon>Bacteria</taxon>
        <taxon>Pseudomonadati</taxon>
        <taxon>Pseudomonadota</taxon>
        <taxon>Gammaproteobacteria</taxon>
        <taxon>Chromatiales</taxon>
        <taxon>Chromatiaceae</taxon>
        <taxon>Caldichromatium</taxon>
    </lineage>
</organism>
<dbReference type="NCBIfam" id="TIGR00229">
    <property type="entry name" value="sensory_box"/>
    <property type="match status" value="1"/>
</dbReference>
<dbReference type="InterPro" id="IPR000160">
    <property type="entry name" value="GGDEF_dom"/>
</dbReference>
<feature type="domain" description="EAL" evidence="7">
    <location>
        <begin position="709"/>
        <end position="963"/>
    </location>
</feature>
<dbReference type="EMBL" id="CP048029">
    <property type="protein sequence ID" value="QIK37781.1"/>
    <property type="molecule type" value="Genomic_DNA"/>
</dbReference>
<dbReference type="PROSITE" id="PS50112">
    <property type="entry name" value="PAS"/>
    <property type="match status" value="1"/>
</dbReference>
<dbReference type="Gene3D" id="3.30.70.270">
    <property type="match status" value="1"/>
</dbReference>
<dbReference type="SUPFAM" id="SSF55785">
    <property type="entry name" value="PYP-like sensor domain (PAS domain)"/>
    <property type="match status" value="1"/>
</dbReference>
<dbReference type="Pfam" id="PF00990">
    <property type="entry name" value="GGDEF"/>
    <property type="match status" value="1"/>
</dbReference>
<feature type="domain" description="BLUF" evidence="9">
    <location>
        <begin position="974"/>
        <end position="1065"/>
    </location>
</feature>
<comment type="similarity">
    <text evidence="2">Belongs to the leucine-binding protein family.</text>
</comment>
<dbReference type="InterPro" id="IPR000700">
    <property type="entry name" value="PAS-assoc_C"/>
</dbReference>
<dbReference type="Gene3D" id="3.30.450.20">
    <property type="entry name" value="PAS domain"/>
    <property type="match status" value="1"/>
</dbReference>
<keyword evidence="4" id="KW-0677">Repeat</keyword>
<keyword evidence="11" id="KW-1185">Reference proteome</keyword>
<dbReference type="PROSITE" id="PS50883">
    <property type="entry name" value="EAL"/>
    <property type="match status" value="1"/>
</dbReference>
<dbReference type="Gene3D" id="3.30.70.100">
    <property type="match status" value="1"/>
</dbReference>
<dbReference type="SMART" id="SM01034">
    <property type="entry name" value="BLUF"/>
    <property type="match status" value="1"/>
</dbReference>
<dbReference type="SMART" id="SM00267">
    <property type="entry name" value="GGDEF"/>
    <property type="match status" value="1"/>
</dbReference>
<evidence type="ECO:0000259" key="6">
    <source>
        <dbReference type="PROSITE" id="PS50113"/>
    </source>
</evidence>
<comment type="cofactor">
    <cofactor evidence="1">
        <name>Mg(2+)</name>
        <dbReference type="ChEBI" id="CHEBI:18420"/>
    </cofactor>
</comment>
<dbReference type="GO" id="GO:0003824">
    <property type="term" value="F:catalytic activity"/>
    <property type="evidence" value="ECO:0007669"/>
    <property type="project" value="UniProtKB-ARBA"/>
</dbReference>
<evidence type="ECO:0000313" key="10">
    <source>
        <dbReference type="EMBL" id="QIK37781.1"/>
    </source>
</evidence>
<evidence type="ECO:0000259" key="5">
    <source>
        <dbReference type="PROSITE" id="PS50112"/>
    </source>
</evidence>
<dbReference type="NCBIfam" id="TIGR00254">
    <property type="entry name" value="GGDEF"/>
    <property type="match status" value="1"/>
</dbReference>
<dbReference type="Pfam" id="PF13458">
    <property type="entry name" value="Peripla_BP_6"/>
    <property type="match status" value="1"/>
</dbReference>
<dbReference type="SMART" id="SM00091">
    <property type="entry name" value="PAS"/>
    <property type="match status" value="1"/>
</dbReference>
<dbReference type="CDD" id="cd06331">
    <property type="entry name" value="PBP1_AmiC-like"/>
    <property type="match status" value="1"/>
</dbReference>
<dbReference type="PANTHER" id="PTHR44757">
    <property type="entry name" value="DIGUANYLATE CYCLASE DGCP"/>
    <property type="match status" value="1"/>
</dbReference>
<dbReference type="SUPFAM" id="SSF53822">
    <property type="entry name" value="Periplasmic binding protein-like I"/>
    <property type="match status" value="1"/>
</dbReference>
<dbReference type="SUPFAM" id="SSF141868">
    <property type="entry name" value="EAL domain-like"/>
    <property type="match status" value="1"/>
</dbReference>
<dbReference type="PROSITE" id="PS50925">
    <property type="entry name" value="BLUF"/>
    <property type="match status" value="1"/>
</dbReference>
<dbReference type="PROSITE" id="PS50113">
    <property type="entry name" value="PAC"/>
    <property type="match status" value="1"/>
</dbReference>
<evidence type="ECO:0000256" key="2">
    <source>
        <dbReference type="ARBA" id="ARBA00010062"/>
    </source>
</evidence>
<dbReference type="Pfam" id="PF04940">
    <property type="entry name" value="BLUF"/>
    <property type="match status" value="1"/>
</dbReference>
<feature type="domain" description="PAS" evidence="5">
    <location>
        <begin position="407"/>
        <end position="460"/>
    </location>
</feature>
<sequence length="1128" mass="125103">MAAQTAKPIQLGLMSPLTGLVALYGQEIVWAGRIACAEVNAAGGILGRPLELLIEDDGSLPETAVPAAERLLAQDCVALIGNLLSNARIAVASQVAEVRQVPYLNFSFYEGSIHSRYFFHFAALPNQQIEYMIPYMAELVGPKMYFAGSNYEWPRGSINTAKESLLACGGEVVGEEYHPLGKAPVDSLLDRVHRSGANVLVPYFAGAEQIKVLTRFSELGLKRRMCVVMGHYDEAMAAFLPPEVREGFYSCNTYFMALDTPVNRRYLRALSELSEVSGIWPQGNGVLTNFGEGVYLCVHAFARAANQAGSIEAEALIAALEHIEVEGPQGLVRMDPLTHHAAVNTYLARATQGRFEIVRAFGQIAPKIPGCYRQPPNLPAPLGPAIPNTPDTLELQPGKRDLQIPALSSSLQEILVTVDVGVLAIDASGSIIEANYRAAEMFGYRRERLVGLPLQELIPPPFRQAHAAYVEAFFRGPVRERRMTNRIDLHAYRSDGSTFPVNISLAKILLEGQEVTVATVLDITDRKQAEEELVWQALHDPLTGLPNRTMIRERLEQALRRSQRQNFGVGVLFIDLDGFKLINDSYGHPIGDEFLKTIAQRLIDHVRPGDTVGRVGGDEFVILCDQVEEPQELAALAERLNSLLCEPVELDGQRLFVSASIGLAIGHGSTHDVNDLLRHADAAMYQVKEQGRDGWRFFSEEIHDQVRQKLDITLGLRQAIERAELQVRFQPILCVQSQLIRGAELLLRWFPKQGEISPACFIPIAELSGAIVAIGKWAFRQACLAEQRWRAQFGSEAPYVSVNLSARQLNDAALVDDWRAVLAETGADPRQILLELTETSLMSNVPFNLAILNQLAELGFRVAVDDFGTGYSSLAQLLRLPVSTLKIDREFVDGLDKRHNSRAIVRAVCSMAHALGLTAIAEGVENAEQLHFLRDIGCDYVQGFYFYRPLIESDFLALLGEAKAQRQMVAPLDLYTVLYVSLAAQPMDDADLQALLEQARAFNRSQGITGFLLYLNRSFMQLIEGKRERVQALLERIRRDPRHHSLKVIFEGTISQRAFTSWSMGFRDLRQVARSTGNMEIEALDLFAMAQDPSICYNFILAFAPQNIVQHVPDPQGKANAEPINHLT</sequence>
<dbReference type="PANTHER" id="PTHR44757:SF2">
    <property type="entry name" value="BIOFILM ARCHITECTURE MAINTENANCE PROTEIN MBAA"/>
    <property type="match status" value="1"/>
</dbReference>
<reference evidence="11" key="1">
    <citation type="submission" date="2020-01" db="EMBL/GenBank/DDBJ databases">
        <title>Caldichromatium gen. nov., sp. nov., a thermophilic purple sulfur bacterium member of the family Chromatiaceae isolated from Nakabusa hot spring, Japan.</title>
        <authorList>
            <person name="Saini M.K."/>
            <person name="Hanada S."/>
            <person name="Tank M."/>
        </authorList>
    </citation>
    <scope>NUCLEOTIDE SEQUENCE [LARGE SCALE GENOMIC DNA]</scope>
    <source>
        <strain evidence="11">No.7</strain>
    </source>
</reference>
<evidence type="ECO:0000259" key="8">
    <source>
        <dbReference type="PROSITE" id="PS50887"/>
    </source>
</evidence>
<dbReference type="Pfam" id="PF00563">
    <property type="entry name" value="EAL"/>
    <property type="match status" value="1"/>
</dbReference>
<dbReference type="Gene3D" id="3.20.20.450">
    <property type="entry name" value="EAL domain"/>
    <property type="match status" value="1"/>
</dbReference>
<dbReference type="InterPro" id="IPR000014">
    <property type="entry name" value="PAS"/>
</dbReference>
<dbReference type="GO" id="GO:0071949">
    <property type="term" value="F:FAD binding"/>
    <property type="evidence" value="ECO:0007669"/>
    <property type="project" value="InterPro"/>
</dbReference>
<dbReference type="CDD" id="cd00130">
    <property type="entry name" value="PAS"/>
    <property type="match status" value="1"/>
</dbReference>
<proteinExistence type="inferred from homology"/>
<evidence type="ECO:0000259" key="9">
    <source>
        <dbReference type="PROSITE" id="PS50925"/>
    </source>
</evidence>
<name>A0A6G7VCN6_9GAMM</name>
<dbReference type="Proteomes" id="UP000502699">
    <property type="component" value="Chromosome"/>
</dbReference>
<dbReference type="InterPro" id="IPR007024">
    <property type="entry name" value="BLUF_domain"/>
</dbReference>
<dbReference type="InterPro" id="IPR028081">
    <property type="entry name" value="Leu-bd"/>
</dbReference>
<dbReference type="KEGG" id="cjap:GWK36_07050"/>
<dbReference type="SUPFAM" id="SSF55073">
    <property type="entry name" value="Nucleotide cyclase"/>
    <property type="match status" value="1"/>
</dbReference>
<dbReference type="InterPro" id="IPR028082">
    <property type="entry name" value="Peripla_BP_I"/>
</dbReference>
<dbReference type="InterPro" id="IPR052155">
    <property type="entry name" value="Biofilm_reg_signaling"/>
</dbReference>
<dbReference type="GO" id="GO:0009882">
    <property type="term" value="F:blue light photoreceptor activity"/>
    <property type="evidence" value="ECO:0007669"/>
    <property type="project" value="InterPro"/>
</dbReference>
<protein>
    <submittedName>
        <fullName evidence="10">EAL domain-containing protein</fullName>
    </submittedName>
</protein>
<accession>A0A6G7VCN6</accession>
<gene>
    <name evidence="10" type="ORF">GWK36_07050</name>
</gene>
<dbReference type="CDD" id="cd01949">
    <property type="entry name" value="GGDEF"/>
    <property type="match status" value="1"/>
</dbReference>
<evidence type="ECO:0000256" key="3">
    <source>
        <dbReference type="ARBA" id="ARBA00022729"/>
    </source>
</evidence>
<dbReference type="Gene3D" id="3.40.50.2300">
    <property type="match status" value="2"/>
</dbReference>
<dbReference type="InterPro" id="IPR036046">
    <property type="entry name" value="Acylphosphatase-like_dom_sf"/>
</dbReference>
<dbReference type="InterPro" id="IPR043128">
    <property type="entry name" value="Rev_trsase/Diguanyl_cyclase"/>
</dbReference>
<evidence type="ECO:0000256" key="1">
    <source>
        <dbReference type="ARBA" id="ARBA00001946"/>
    </source>
</evidence>
<feature type="domain" description="GGDEF" evidence="8">
    <location>
        <begin position="567"/>
        <end position="700"/>
    </location>
</feature>
<feature type="domain" description="PAC" evidence="6">
    <location>
        <begin position="485"/>
        <end position="535"/>
    </location>
</feature>
<keyword evidence="3" id="KW-0732">Signal</keyword>
<evidence type="ECO:0000256" key="4">
    <source>
        <dbReference type="ARBA" id="ARBA00022737"/>
    </source>
</evidence>
<evidence type="ECO:0000313" key="11">
    <source>
        <dbReference type="Proteomes" id="UP000502699"/>
    </source>
</evidence>
<evidence type="ECO:0000259" key="7">
    <source>
        <dbReference type="PROSITE" id="PS50883"/>
    </source>
</evidence>
<dbReference type="InterPro" id="IPR001633">
    <property type="entry name" value="EAL_dom"/>
</dbReference>
<dbReference type="Pfam" id="PF13426">
    <property type="entry name" value="PAS_9"/>
    <property type="match status" value="1"/>
</dbReference>